<proteinExistence type="predicted"/>
<protein>
    <submittedName>
        <fullName evidence="2">Uncharacterized protein</fullName>
    </submittedName>
</protein>
<feature type="region of interest" description="Disordered" evidence="1">
    <location>
        <begin position="78"/>
        <end position="98"/>
    </location>
</feature>
<dbReference type="OrthoDB" id="214610at2157"/>
<dbReference type="Pfam" id="PF23421">
    <property type="entry name" value="DUF7109"/>
    <property type="match status" value="1"/>
</dbReference>
<evidence type="ECO:0000313" key="3">
    <source>
        <dbReference type="Proteomes" id="UP000219453"/>
    </source>
</evidence>
<dbReference type="InterPro" id="IPR055533">
    <property type="entry name" value="DUF7109"/>
</dbReference>
<evidence type="ECO:0000256" key="1">
    <source>
        <dbReference type="SAM" id="MobiDB-lite"/>
    </source>
</evidence>
<gene>
    <name evidence="2" type="ORF">SAMN06269185_1983</name>
</gene>
<dbReference type="AlphaFoldDB" id="A0A285NZ60"/>
<organism evidence="2 3">
    <name type="scientific">Natronoarchaeum philippinense</name>
    <dbReference type="NCBI Taxonomy" id="558529"/>
    <lineage>
        <taxon>Archaea</taxon>
        <taxon>Methanobacteriati</taxon>
        <taxon>Methanobacteriota</taxon>
        <taxon>Stenosarchaea group</taxon>
        <taxon>Halobacteria</taxon>
        <taxon>Halobacteriales</taxon>
        <taxon>Natronoarchaeaceae</taxon>
    </lineage>
</organism>
<sequence>MSATLDELAGVVDLFGGLTRTELSQAMIELGARRGDDPDEDAVAASIETAVERYFLVRYERPDDADLLVSGPAAFPAEPEHAEDLPHIMDVPDRSPDRARLGEQVADRIRSDADAATDGGDADRIERLIDVTYDAEAWAPVDLGDVRGRLDAALADA</sequence>
<dbReference type="RefSeq" id="WP_097008898.1">
    <property type="nucleotide sequence ID" value="NZ_OBEJ01000002.1"/>
</dbReference>
<dbReference type="EMBL" id="OBEJ01000002">
    <property type="protein sequence ID" value="SNZ12921.1"/>
    <property type="molecule type" value="Genomic_DNA"/>
</dbReference>
<accession>A0A285NZ60</accession>
<evidence type="ECO:0000313" key="2">
    <source>
        <dbReference type="EMBL" id="SNZ12921.1"/>
    </source>
</evidence>
<dbReference type="Proteomes" id="UP000219453">
    <property type="component" value="Unassembled WGS sequence"/>
</dbReference>
<reference evidence="2 3" key="1">
    <citation type="submission" date="2017-09" db="EMBL/GenBank/DDBJ databases">
        <authorList>
            <person name="Ehlers B."/>
            <person name="Leendertz F.H."/>
        </authorList>
    </citation>
    <scope>NUCLEOTIDE SEQUENCE [LARGE SCALE GENOMIC DNA]</scope>
    <source>
        <strain evidence="2 3">DSM 27208</strain>
    </source>
</reference>
<keyword evidence="3" id="KW-1185">Reference proteome</keyword>
<name>A0A285NZ60_NATPI</name>